<accession>A0A2P7AMN6</accession>
<reference evidence="8" key="1">
    <citation type="submission" date="2017-11" db="EMBL/GenBank/DDBJ databases">
        <authorList>
            <person name="Kuznetsova I."/>
            <person name="Sazanova A."/>
            <person name="Chirak E."/>
            <person name="Safronova V."/>
            <person name="Willems A."/>
        </authorList>
    </citation>
    <scope>NUCLEOTIDE SEQUENCE [LARGE SCALE GENOMIC DNA]</scope>
    <source>
        <strain evidence="8">PEPV15</strain>
    </source>
</reference>
<evidence type="ECO:0000313" key="7">
    <source>
        <dbReference type="EMBL" id="PSH55454.1"/>
    </source>
</evidence>
<dbReference type="SMART" id="SM00347">
    <property type="entry name" value="HTH_MARR"/>
    <property type="match status" value="1"/>
</dbReference>
<comment type="caution">
    <text evidence="7">The sequence shown here is derived from an EMBL/GenBank/DDBJ whole genome shotgun (WGS) entry which is preliminary data.</text>
</comment>
<evidence type="ECO:0000256" key="4">
    <source>
        <dbReference type="ARBA" id="ARBA00023125"/>
    </source>
</evidence>
<dbReference type="AlphaFoldDB" id="A0A2P7AMN6"/>
<dbReference type="SUPFAM" id="SSF46785">
    <property type="entry name" value="Winged helix' DNA-binding domain"/>
    <property type="match status" value="1"/>
</dbReference>
<keyword evidence="5" id="KW-0804">Transcription</keyword>
<organism evidence="7 8">
    <name type="scientific">Phyllobacterium endophyticum</name>
    <dbReference type="NCBI Taxonomy" id="1149773"/>
    <lineage>
        <taxon>Bacteria</taxon>
        <taxon>Pseudomonadati</taxon>
        <taxon>Pseudomonadota</taxon>
        <taxon>Alphaproteobacteria</taxon>
        <taxon>Hyphomicrobiales</taxon>
        <taxon>Phyllobacteriaceae</taxon>
        <taxon>Phyllobacterium</taxon>
    </lineage>
</organism>
<comment type="subcellular location">
    <subcellularLocation>
        <location evidence="1">Cytoplasm</location>
    </subcellularLocation>
</comment>
<dbReference type="RefSeq" id="WP_106718894.1">
    <property type="nucleotide sequence ID" value="NZ_JACHXT010000005.1"/>
</dbReference>
<name>A0A2P7AMN6_9HYPH</name>
<dbReference type="EMBL" id="PGGN01000005">
    <property type="protein sequence ID" value="PSH55454.1"/>
    <property type="molecule type" value="Genomic_DNA"/>
</dbReference>
<sequence>MAKKVLHRTETAKLADFMCFSIYSANLTYSRVYKPVLDALGLTYPQYITIIALWEEDRQTVKSLSDRLFLEPSTMTPMLKRLEAMGYVTRTRDTKDERNVRISLTAAGRSLREKGFGFGEVTVKASGLTSEEFPVLQKAIAKLRDNLVKASKGEL</sequence>
<dbReference type="InterPro" id="IPR039422">
    <property type="entry name" value="MarR/SlyA-like"/>
</dbReference>
<dbReference type="InterPro" id="IPR000835">
    <property type="entry name" value="HTH_MarR-typ"/>
</dbReference>
<dbReference type="PANTHER" id="PTHR33164:SF5">
    <property type="entry name" value="ORGANIC HYDROPEROXIDE RESISTANCE TRANSCRIPTIONAL REGULATOR"/>
    <property type="match status" value="1"/>
</dbReference>
<keyword evidence="8" id="KW-1185">Reference proteome</keyword>
<feature type="domain" description="HTH marR-type" evidence="6">
    <location>
        <begin position="1"/>
        <end position="145"/>
    </location>
</feature>
<evidence type="ECO:0000256" key="1">
    <source>
        <dbReference type="ARBA" id="ARBA00004496"/>
    </source>
</evidence>
<protein>
    <submittedName>
        <fullName evidence="7">MarR family transcriptional regulator</fullName>
    </submittedName>
</protein>
<evidence type="ECO:0000313" key="8">
    <source>
        <dbReference type="Proteomes" id="UP000241158"/>
    </source>
</evidence>
<gene>
    <name evidence="7" type="ORF">CU100_22670</name>
</gene>
<dbReference type="PANTHER" id="PTHR33164">
    <property type="entry name" value="TRANSCRIPTIONAL REGULATOR, MARR FAMILY"/>
    <property type="match status" value="1"/>
</dbReference>
<dbReference type="Gene3D" id="1.10.10.10">
    <property type="entry name" value="Winged helix-like DNA-binding domain superfamily/Winged helix DNA-binding domain"/>
    <property type="match status" value="1"/>
</dbReference>
<keyword evidence="3" id="KW-0805">Transcription regulation</keyword>
<evidence type="ECO:0000256" key="3">
    <source>
        <dbReference type="ARBA" id="ARBA00023015"/>
    </source>
</evidence>
<dbReference type="GO" id="GO:0005737">
    <property type="term" value="C:cytoplasm"/>
    <property type="evidence" value="ECO:0007669"/>
    <property type="project" value="UniProtKB-SubCell"/>
</dbReference>
<dbReference type="InterPro" id="IPR036388">
    <property type="entry name" value="WH-like_DNA-bd_sf"/>
</dbReference>
<dbReference type="GO" id="GO:0006950">
    <property type="term" value="P:response to stress"/>
    <property type="evidence" value="ECO:0007669"/>
    <property type="project" value="TreeGrafter"/>
</dbReference>
<evidence type="ECO:0000256" key="5">
    <source>
        <dbReference type="ARBA" id="ARBA00023163"/>
    </source>
</evidence>
<dbReference type="PROSITE" id="PS50995">
    <property type="entry name" value="HTH_MARR_2"/>
    <property type="match status" value="1"/>
</dbReference>
<dbReference type="Pfam" id="PF22381">
    <property type="entry name" value="Staph_reg_Sar_Rot"/>
    <property type="match status" value="1"/>
</dbReference>
<evidence type="ECO:0000259" key="6">
    <source>
        <dbReference type="PROSITE" id="PS50995"/>
    </source>
</evidence>
<keyword evidence="2" id="KW-0963">Cytoplasm</keyword>
<dbReference type="FunFam" id="1.10.10.10:FF:000163">
    <property type="entry name" value="MarR family transcriptional regulator"/>
    <property type="match status" value="1"/>
</dbReference>
<dbReference type="InterPro" id="IPR055166">
    <property type="entry name" value="Transc_reg_Sar_Rot_HTH"/>
</dbReference>
<dbReference type="GO" id="GO:0003677">
    <property type="term" value="F:DNA binding"/>
    <property type="evidence" value="ECO:0007669"/>
    <property type="project" value="UniProtKB-KW"/>
</dbReference>
<proteinExistence type="predicted"/>
<dbReference type="Proteomes" id="UP000241158">
    <property type="component" value="Unassembled WGS sequence"/>
</dbReference>
<dbReference type="InterPro" id="IPR036390">
    <property type="entry name" value="WH_DNA-bd_sf"/>
</dbReference>
<evidence type="ECO:0000256" key="2">
    <source>
        <dbReference type="ARBA" id="ARBA00022490"/>
    </source>
</evidence>
<keyword evidence="4" id="KW-0238">DNA-binding</keyword>
<dbReference type="GO" id="GO:0003700">
    <property type="term" value="F:DNA-binding transcription factor activity"/>
    <property type="evidence" value="ECO:0007669"/>
    <property type="project" value="InterPro"/>
</dbReference>
<dbReference type="OrthoDB" id="9806864at2"/>